<dbReference type="Proteomes" id="UP000887565">
    <property type="component" value="Unplaced"/>
</dbReference>
<evidence type="ECO:0000313" key="3">
    <source>
        <dbReference type="WBParaSite" id="nRc.2.0.1.t36401-RA"/>
    </source>
</evidence>
<feature type="transmembrane region" description="Helical" evidence="1">
    <location>
        <begin position="7"/>
        <end position="27"/>
    </location>
</feature>
<keyword evidence="1" id="KW-0812">Transmembrane</keyword>
<organism evidence="2 3">
    <name type="scientific">Romanomermis culicivorax</name>
    <name type="common">Nematode worm</name>
    <dbReference type="NCBI Taxonomy" id="13658"/>
    <lineage>
        <taxon>Eukaryota</taxon>
        <taxon>Metazoa</taxon>
        <taxon>Ecdysozoa</taxon>
        <taxon>Nematoda</taxon>
        <taxon>Enoplea</taxon>
        <taxon>Dorylaimia</taxon>
        <taxon>Mermithida</taxon>
        <taxon>Mermithoidea</taxon>
        <taxon>Mermithidae</taxon>
        <taxon>Romanomermis</taxon>
    </lineage>
</organism>
<sequence>MTKSVSIIMLNTFLFSSVPFGWAFLSLTTNGSTTSTFDAASPFFYTLSLLSAATNILVYCAKYEKFRNVMLRQFSWCTAGCRRLNDKSSVTTIASGKPIFNRSTLPNTVGSMSKKFQIIIFHKFFSSTEPQNCVLRRRSVGCGGGLSTIAAGHIRVPKAAKPFGGWVQKWRRHWPRGIVLHHPQHGPRSQILTLKRRLTNGARWRWLQRTSQQRSSGQREHGRRGH</sequence>
<keyword evidence="2" id="KW-1185">Reference proteome</keyword>
<keyword evidence="1" id="KW-1133">Transmembrane helix</keyword>
<dbReference type="SUPFAM" id="SSF81321">
    <property type="entry name" value="Family A G protein-coupled receptor-like"/>
    <property type="match status" value="1"/>
</dbReference>
<dbReference type="AlphaFoldDB" id="A0A915KED7"/>
<accession>A0A915KED7</accession>
<protein>
    <submittedName>
        <fullName evidence="3">G-protein coupled receptors family 1 profile domain-containing protein</fullName>
    </submittedName>
</protein>
<reference evidence="3" key="1">
    <citation type="submission" date="2022-11" db="UniProtKB">
        <authorList>
            <consortium name="WormBaseParasite"/>
        </authorList>
    </citation>
    <scope>IDENTIFICATION</scope>
</reference>
<dbReference type="Gene3D" id="1.20.1070.10">
    <property type="entry name" value="Rhodopsin 7-helix transmembrane proteins"/>
    <property type="match status" value="1"/>
</dbReference>
<feature type="transmembrane region" description="Helical" evidence="1">
    <location>
        <begin position="39"/>
        <end position="61"/>
    </location>
</feature>
<evidence type="ECO:0000313" key="2">
    <source>
        <dbReference type="Proteomes" id="UP000887565"/>
    </source>
</evidence>
<keyword evidence="1" id="KW-0472">Membrane</keyword>
<name>A0A915KED7_ROMCU</name>
<evidence type="ECO:0000256" key="1">
    <source>
        <dbReference type="SAM" id="Phobius"/>
    </source>
</evidence>
<proteinExistence type="predicted"/>
<dbReference type="WBParaSite" id="nRc.2.0.1.t36401-RA">
    <property type="protein sequence ID" value="nRc.2.0.1.t36401-RA"/>
    <property type="gene ID" value="nRc.2.0.1.g36401"/>
</dbReference>